<sequence>MVLFLDSKSSISQEDEILSSNGDIFPRLGGTHVDLSSKRLRQLNVAAVVVGSLSLIATLTAVAFFIQMRRSFRHDLILLLILSGLLETLALVILPAVELAQGRIKSHSAFCQVSGFLLSVGIEACDLTVLLIALHTGLYVFRGRSGLYPYRLPAYTLVATGSLMLASLAFVNETGFINSGAYCYLPARPEWTLTALSWAPRYIVCVIIVLTYTCINIYGRWIITRVGEGSKLRKSDEPFLSLPPQLRPRRGSVPPTPPITYHGLIPPTPPCDMGRSDYGWGQSGRHNQVPRAGTRKGSLATLEEGQSLSTTVALPTAQIDWEDRPPVLDNELFQGNSHRGHHKIGSKDEDCSPSPVSRPSTALHNVGCCCMQCTGSRVPHAQYPVNIELELQGDVCTAEPAHNLLMSPSTVNETRLPSSRKKSNRQLRLLFIYPIVYILGWIMPFVAHVSKADRTGNPSELVMCGLVSMCAQGMADSLVFLILEKPWRHPRHERLKCMFTFRRCPTKKNTSTRVGRTREEMVVDGKIARRRREREEVERRLRQQQQQQQQLKQKGGNANKQEWWDVKLAGIDETGGEDIKTSHESAV</sequence>
<evidence type="ECO:0000256" key="6">
    <source>
        <dbReference type="SAM" id="Phobius"/>
    </source>
</evidence>
<dbReference type="GO" id="GO:0007189">
    <property type="term" value="P:adenylate cyclase-activating G protein-coupled receptor signaling pathway"/>
    <property type="evidence" value="ECO:0007669"/>
    <property type="project" value="TreeGrafter"/>
</dbReference>
<feature type="transmembrane region" description="Helical" evidence="6">
    <location>
        <begin position="45"/>
        <end position="65"/>
    </location>
</feature>
<feature type="domain" description="G protein-coupled receptor GPR1/2/3 C-terminal" evidence="8">
    <location>
        <begin position="419"/>
        <end position="489"/>
    </location>
</feature>
<evidence type="ECO:0000256" key="1">
    <source>
        <dbReference type="ARBA" id="ARBA00004141"/>
    </source>
</evidence>
<dbReference type="GO" id="GO:0004930">
    <property type="term" value="F:G protein-coupled receptor activity"/>
    <property type="evidence" value="ECO:0007669"/>
    <property type="project" value="TreeGrafter"/>
</dbReference>
<evidence type="ECO:0000256" key="3">
    <source>
        <dbReference type="ARBA" id="ARBA00022989"/>
    </source>
</evidence>
<evidence type="ECO:0000256" key="2">
    <source>
        <dbReference type="ARBA" id="ARBA00022692"/>
    </source>
</evidence>
<evidence type="ECO:0000313" key="9">
    <source>
        <dbReference type="EMBL" id="OAQ65970.1"/>
    </source>
</evidence>
<protein>
    <submittedName>
        <fullName evidence="9">Plasma membrane G protein coupled receptor (GPCR)</fullName>
    </submittedName>
</protein>
<evidence type="ECO:0000313" key="10">
    <source>
        <dbReference type="Proteomes" id="UP000078397"/>
    </source>
</evidence>
<feature type="transmembrane region" description="Helical" evidence="6">
    <location>
        <begin position="201"/>
        <end position="223"/>
    </location>
</feature>
<name>A0A179FL77_METCM</name>
<evidence type="ECO:0000259" key="7">
    <source>
        <dbReference type="Pfam" id="PF11710"/>
    </source>
</evidence>
<reference evidence="9 10" key="1">
    <citation type="journal article" date="2016" name="PLoS Pathog.">
        <title>Biosynthesis of antibiotic leucinostatins in bio-control fungus Purpureocillium lilacinum and their inhibition on phytophthora revealed by genome mining.</title>
        <authorList>
            <person name="Wang G."/>
            <person name="Liu Z."/>
            <person name="Lin R."/>
            <person name="Li E."/>
            <person name="Mao Z."/>
            <person name="Ling J."/>
            <person name="Yang Y."/>
            <person name="Yin W.B."/>
            <person name="Xie B."/>
        </authorList>
    </citation>
    <scope>NUCLEOTIDE SEQUENCE [LARGE SCALE GENOMIC DNA]</scope>
    <source>
        <strain evidence="9">170</strain>
    </source>
</reference>
<keyword evidence="10" id="KW-1185">Reference proteome</keyword>
<dbReference type="EMBL" id="LSBJ02000004">
    <property type="protein sequence ID" value="OAQ65970.1"/>
    <property type="molecule type" value="Genomic_DNA"/>
</dbReference>
<evidence type="ECO:0000256" key="4">
    <source>
        <dbReference type="ARBA" id="ARBA00023136"/>
    </source>
</evidence>
<feature type="transmembrane region" description="Helical" evidence="6">
    <location>
        <begin position="461"/>
        <end position="483"/>
    </location>
</feature>
<feature type="transmembrane region" description="Helical" evidence="6">
    <location>
        <begin position="77"/>
        <end position="96"/>
    </location>
</feature>
<dbReference type="PANTHER" id="PTHR23112:SF37">
    <property type="entry name" value="G PROTEIN-COUPLED RECEPTOR GPR1"/>
    <property type="match status" value="1"/>
</dbReference>
<evidence type="ECO:0000256" key="5">
    <source>
        <dbReference type="SAM" id="MobiDB-lite"/>
    </source>
</evidence>
<feature type="region of interest" description="Disordered" evidence="5">
    <location>
        <begin position="337"/>
        <end position="356"/>
    </location>
</feature>
<keyword evidence="2 6" id="KW-0812">Transmembrane</keyword>
<comment type="subcellular location">
    <subcellularLocation>
        <location evidence="1">Membrane</location>
        <topology evidence="1">Multi-pass membrane protein</topology>
    </subcellularLocation>
</comment>
<dbReference type="InterPro" id="IPR023041">
    <property type="entry name" value="Glucose_rcpt_Git3-like_N"/>
</dbReference>
<dbReference type="GO" id="GO:0005886">
    <property type="term" value="C:plasma membrane"/>
    <property type="evidence" value="ECO:0007669"/>
    <property type="project" value="TreeGrafter"/>
</dbReference>
<dbReference type="Pfam" id="PF11970">
    <property type="entry name" value="GPR_Gpa2_C"/>
    <property type="match status" value="1"/>
</dbReference>
<dbReference type="AlphaFoldDB" id="A0A179FL77"/>
<dbReference type="GeneID" id="28856031"/>
<dbReference type="Pfam" id="PF11710">
    <property type="entry name" value="Git3"/>
    <property type="match status" value="1"/>
</dbReference>
<feature type="transmembrane region" description="Helical" evidence="6">
    <location>
        <begin position="116"/>
        <end position="140"/>
    </location>
</feature>
<keyword evidence="3 6" id="KW-1133">Transmembrane helix</keyword>
<feature type="transmembrane region" description="Helical" evidence="6">
    <location>
        <begin position="152"/>
        <end position="171"/>
    </location>
</feature>
<gene>
    <name evidence="9" type="ORF">VFPPC_14268</name>
</gene>
<dbReference type="Gene3D" id="1.20.1070.10">
    <property type="entry name" value="Rhodopsin 7-helix transmembrane proteins"/>
    <property type="match status" value="1"/>
</dbReference>
<dbReference type="OrthoDB" id="5368598at2759"/>
<feature type="region of interest" description="Disordered" evidence="5">
    <location>
        <begin position="243"/>
        <end position="266"/>
    </location>
</feature>
<feature type="domain" description="Glucose receptor Git3-like N-terminal" evidence="7">
    <location>
        <begin position="41"/>
        <end position="218"/>
    </location>
</feature>
<dbReference type="InterPro" id="IPR022596">
    <property type="entry name" value="GPR1/2/3_C"/>
</dbReference>
<feature type="region of interest" description="Disordered" evidence="5">
    <location>
        <begin position="533"/>
        <end position="558"/>
    </location>
</feature>
<proteinExistence type="predicted"/>
<comment type="caution">
    <text evidence="9">The sequence shown here is derived from an EMBL/GenBank/DDBJ whole genome shotgun (WGS) entry which is preliminary data.</text>
</comment>
<feature type="transmembrane region" description="Helical" evidence="6">
    <location>
        <begin position="429"/>
        <end position="449"/>
    </location>
</feature>
<dbReference type="PANTHER" id="PTHR23112">
    <property type="entry name" value="G PROTEIN-COUPLED RECEPTOR 157-RELATED"/>
    <property type="match status" value="1"/>
</dbReference>
<dbReference type="Proteomes" id="UP000078397">
    <property type="component" value="Unassembled WGS sequence"/>
</dbReference>
<evidence type="ECO:0000259" key="8">
    <source>
        <dbReference type="Pfam" id="PF11970"/>
    </source>
</evidence>
<dbReference type="STRING" id="1380566.A0A179FL77"/>
<dbReference type="RefSeq" id="XP_018143057.1">
    <property type="nucleotide sequence ID" value="XM_018292037.1"/>
</dbReference>
<dbReference type="KEGG" id="pchm:VFPPC_14268"/>
<organism evidence="9 10">
    <name type="scientific">Pochonia chlamydosporia 170</name>
    <dbReference type="NCBI Taxonomy" id="1380566"/>
    <lineage>
        <taxon>Eukaryota</taxon>
        <taxon>Fungi</taxon>
        <taxon>Dikarya</taxon>
        <taxon>Ascomycota</taxon>
        <taxon>Pezizomycotina</taxon>
        <taxon>Sordariomycetes</taxon>
        <taxon>Hypocreomycetidae</taxon>
        <taxon>Hypocreales</taxon>
        <taxon>Clavicipitaceae</taxon>
        <taxon>Pochonia</taxon>
    </lineage>
</organism>
<keyword evidence="9" id="KW-0675">Receptor</keyword>
<dbReference type="SUPFAM" id="SSF81321">
    <property type="entry name" value="Family A G protein-coupled receptor-like"/>
    <property type="match status" value="1"/>
</dbReference>
<keyword evidence="4 6" id="KW-0472">Membrane</keyword>
<accession>A0A179FL77</accession>